<proteinExistence type="predicted"/>
<comment type="caution">
    <text evidence="1">The sequence shown here is derived from an EMBL/GenBank/DDBJ whole genome shotgun (WGS) entry which is preliminary data.</text>
</comment>
<protein>
    <submittedName>
        <fullName evidence="1">Uncharacterized protein</fullName>
    </submittedName>
</protein>
<evidence type="ECO:0000313" key="2">
    <source>
        <dbReference type="Proteomes" id="UP001386955"/>
    </source>
</evidence>
<sequence>MLLLPLLCCFNGIYEHFIFTTIANWFHVNVLRLFKSWNSDGNIISLSNMNSLIYAELISDARIKICF</sequence>
<keyword evidence="2" id="KW-1185">Reference proteome</keyword>
<name>A0AAN9SQL4_PSOTE</name>
<dbReference type="Proteomes" id="UP001386955">
    <property type="component" value="Unassembled WGS sequence"/>
</dbReference>
<accession>A0AAN9SQL4</accession>
<reference evidence="1 2" key="1">
    <citation type="submission" date="2024-01" db="EMBL/GenBank/DDBJ databases">
        <title>The genomes of 5 underutilized Papilionoideae crops provide insights into root nodulation and disease resistanc.</title>
        <authorList>
            <person name="Jiang F."/>
        </authorList>
    </citation>
    <scope>NUCLEOTIDE SEQUENCE [LARGE SCALE GENOMIC DNA]</scope>
    <source>
        <strain evidence="1">DUOXIRENSHENG_FW03</strain>
        <tissue evidence="1">Leaves</tissue>
    </source>
</reference>
<dbReference type="AlphaFoldDB" id="A0AAN9SQL4"/>
<evidence type="ECO:0000313" key="1">
    <source>
        <dbReference type="EMBL" id="KAK7404383.1"/>
    </source>
</evidence>
<gene>
    <name evidence="1" type="ORF">VNO78_05244</name>
</gene>
<organism evidence="1 2">
    <name type="scientific">Psophocarpus tetragonolobus</name>
    <name type="common">Winged bean</name>
    <name type="synonym">Dolichos tetragonolobus</name>
    <dbReference type="NCBI Taxonomy" id="3891"/>
    <lineage>
        <taxon>Eukaryota</taxon>
        <taxon>Viridiplantae</taxon>
        <taxon>Streptophyta</taxon>
        <taxon>Embryophyta</taxon>
        <taxon>Tracheophyta</taxon>
        <taxon>Spermatophyta</taxon>
        <taxon>Magnoliopsida</taxon>
        <taxon>eudicotyledons</taxon>
        <taxon>Gunneridae</taxon>
        <taxon>Pentapetalae</taxon>
        <taxon>rosids</taxon>
        <taxon>fabids</taxon>
        <taxon>Fabales</taxon>
        <taxon>Fabaceae</taxon>
        <taxon>Papilionoideae</taxon>
        <taxon>50 kb inversion clade</taxon>
        <taxon>NPAAA clade</taxon>
        <taxon>indigoferoid/millettioid clade</taxon>
        <taxon>Phaseoleae</taxon>
        <taxon>Psophocarpus</taxon>
    </lineage>
</organism>
<dbReference type="EMBL" id="JAYMYS010000002">
    <property type="protein sequence ID" value="KAK7404383.1"/>
    <property type="molecule type" value="Genomic_DNA"/>
</dbReference>